<evidence type="ECO:0000256" key="2">
    <source>
        <dbReference type="SAM" id="MobiDB-lite"/>
    </source>
</evidence>
<feature type="coiled-coil region" evidence="1">
    <location>
        <begin position="683"/>
        <end position="721"/>
    </location>
</feature>
<keyword evidence="3" id="KW-0472">Membrane</keyword>
<feature type="region of interest" description="Disordered" evidence="2">
    <location>
        <begin position="749"/>
        <end position="943"/>
    </location>
</feature>
<feature type="region of interest" description="Disordered" evidence="2">
    <location>
        <begin position="1"/>
        <end position="51"/>
    </location>
</feature>
<dbReference type="Proteomes" id="UP000018144">
    <property type="component" value="Unassembled WGS sequence"/>
</dbReference>
<feature type="compositionally biased region" description="Basic and acidic residues" evidence="2">
    <location>
        <begin position="824"/>
        <end position="845"/>
    </location>
</feature>
<feature type="compositionally biased region" description="Low complexity" evidence="2">
    <location>
        <begin position="755"/>
        <end position="775"/>
    </location>
</feature>
<keyword evidence="1" id="KW-0175">Coiled coil</keyword>
<name>U4L6B7_PYROM</name>
<reference evidence="4 5" key="1">
    <citation type="journal article" date="2013" name="PLoS Genet.">
        <title>The genome and development-dependent transcriptomes of Pyronema confluens: a window into fungal evolution.</title>
        <authorList>
            <person name="Traeger S."/>
            <person name="Altegoer F."/>
            <person name="Freitag M."/>
            <person name="Gabaldon T."/>
            <person name="Kempken F."/>
            <person name="Kumar A."/>
            <person name="Marcet-Houben M."/>
            <person name="Poggeler S."/>
            <person name="Stajich J.E."/>
            <person name="Nowrousian M."/>
        </authorList>
    </citation>
    <scope>NUCLEOTIDE SEQUENCE [LARGE SCALE GENOMIC DNA]</scope>
    <source>
        <strain evidence="5">CBS 100304</strain>
        <tissue evidence="4">Vegetative mycelium</tissue>
    </source>
</reference>
<dbReference type="Gene3D" id="3.40.50.1820">
    <property type="entry name" value="alpha/beta hydrolase"/>
    <property type="match status" value="1"/>
</dbReference>
<proteinExistence type="predicted"/>
<keyword evidence="5" id="KW-1185">Reference proteome</keyword>
<keyword evidence="3" id="KW-1133">Transmembrane helix</keyword>
<evidence type="ECO:0000256" key="1">
    <source>
        <dbReference type="SAM" id="Coils"/>
    </source>
</evidence>
<dbReference type="SUPFAM" id="SSF53474">
    <property type="entry name" value="alpha/beta-Hydrolases"/>
    <property type="match status" value="1"/>
</dbReference>
<dbReference type="InterPro" id="IPR029058">
    <property type="entry name" value="AB_hydrolase_fold"/>
</dbReference>
<dbReference type="eggNOG" id="KOG2369">
    <property type="taxonomic scope" value="Eukaryota"/>
</dbReference>
<keyword evidence="4" id="KW-0808">Transferase</keyword>
<dbReference type="EMBL" id="HF935385">
    <property type="protein sequence ID" value="CCX07976.2"/>
    <property type="molecule type" value="Genomic_DNA"/>
</dbReference>
<keyword evidence="4" id="KW-0012">Acyltransferase</keyword>
<protein>
    <submittedName>
        <fullName evidence="4">Similar to Phospholipid:diacylglycerol acyltransferase acc. no. O94680</fullName>
    </submittedName>
</protein>
<dbReference type="GO" id="GO:0008374">
    <property type="term" value="F:O-acyltransferase activity"/>
    <property type="evidence" value="ECO:0007669"/>
    <property type="project" value="InterPro"/>
</dbReference>
<evidence type="ECO:0000313" key="5">
    <source>
        <dbReference type="Proteomes" id="UP000018144"/>
    </source>
</evidence>
<feature type="transmembrane region" description="Helical" evidence="3">
    <location>
        <begin position="55"/>
        <end position="73"/>
    </location>
</feature>
<sequence>MIVRSRTEPIPPAFDHNHESTTPPPATPSPEHSDTNSEKQQQQQDPPRRKKRSTWLIFTIGGLAGLFLAGFTAKNQDMLRLELLQDLNLDTIIDIIPAGILKEASDITMREKEAVNYDAFSTGLALKAEGLEVVHPVVMVPGVISTGLESWGTEEKSRPYFRKRLWGSWSMLRAMITGMSPSKSRLCRHANVSRSRKLEESKLIPHLQQHIMLDKYHGLDPEGVKLRAAMGFDATDFFVTGYWIWSKILENLASIGYDPTSAYTASYDWRLAYLNLEVRDQYFSRLKSHIEIAHKIQGKKVALVAHSMGSQVAHYFFKWVEAEGHGDGGPTWVNDHIADVCLELSRDYQLSFPGKCVILFNSTPLQFTAWKSFLEDKKEQKLISPPTEHDSYSRDITNDTNTLQISSMLPKGGEAIWGNLTWAPDDDEHQEISYGSTLKFADRGSGNSTFGPSPQNMTVTESLQFLLDHSDDWYATQVRGNYSHGVAHTVEEIERNQRIPNKWVNPLESRLPLAPDMKIYCFYGVGKPTERSYFIRPVEDPTSNLSVVIDASINGQGSDHGVILGEGDGTVPLMSSGYMCSKGWKLKRYNPAGVQVKTVELLHLPQTFDIRGGPTTADHVDILGRPELNELILRVVAGKGDEIAEVVHSNIREYAAKVPIFDEEVPSKEGKEGFMEDLKGAAKETVERMVEKVKADIKDLNEEAKERVHRVEEALRDFNDRKEDVREGIKSRIFGSPTTLAAPAAETELKEQKEQTAAAETTETAETPETAEATPKIAIQNASDAPNRPADSDDTTSSAVHEQKAADPISDPAEPIDVAASVEAAKEKAGDDTMEDPARAPEKSEAGTSQEKPADGTETVKLDEPEKLAENTEAVKAEEAEEKGEGAEGVKEDAGEVKDEAKEEPNEEPKEEPKENPSASIHSESKTESKMDTPHLNSASDELKSELKHKLEADIMADINTEIKKDVEEEVEKVIADLKEELMEGVKHDVETEVEARLRVKVEELGQEVKGEGEVKVVGIKDEL</sequence>
<gene>
    <name evidence="4" type="ORF">PCON_07565</name>
</gene>
<feature type="compositionally biased region" description="Basic and acidic residues" evidence="2">
    <location>
        <begin position="923"/>
        <end position="933"/>
    </location>
</feature>
<accession>U4L6B7</accession>
<dbReference type="InterPro" id="IPR003386">
    <property type="entry name" value="LACT/PDAT_acylTrfase"/>
</dbReference>
<evidence type="ECO:0000313" key="4">
    <source>
        <dbReference type="EMBL" id="CCX07976.2"/>
    </source>
</evidence>
<dbReference type="AlphaFoldDB" id="U4L6B7"/>
<evidence type="ECO:0000256" key="3">
    <source>
        <dbReference type="SAM" id="Phobius"/>
    </source>
</evidence>
<dbReference type="PANTHER" id="PTHR11440">
    <property type="entry name" value="LECITHIN-CHOLESTEROL ACYLTRANSFERASE-RELATED"/>
    <property type="match status" value="1"/>
</dbReference>
<organism evidence="4 5">
    <name type="scientific">Pyronema omphalodes (strain CBS 100304)</name>
    <name type="common">Pyronema confluens</name>
    <dbReference type="NCBI Taxonomy" id="1076935"/>
    <lineage>
        <taxon>Eukaryota</taxon>
        <taxon>Fungi</taxon>
        <taxon>Dikarya</taxon>
        <taxon>Ascomycota</taxon>
        <taxon>Pezizomycotina</taxon>
        <taxon>Pezizomycetes</taxon>
        <taxon>Pezizales</taxon>
        <taxon>Pyronemataceae</taxon>
        <taxon>Pyronema</taxon>
    </lineage>
</organism>
<dbReference type="OrthoDB" id="190846at2759"/>
<dbReference type="STRING" id="1076935.U4L6B7"/>
<dbReference type="Pfam" id="PF02450">
    <property type="entry name" value="LCAT"/>
    <property type="match status" value="1"/>
</dbReference>
<keyword evidence="3" id="KW-0812">Transmembrane</keyword>
<dbReference type="GO" id="GO:0006629">
    <property type="term" value="P:lipid metabolic process"/>
    <property type="evidence" value="ECO:0007669"/>
    <property type="project" value="InterPro"/>
</dbReference>
<feature type="compositionally biased region" description="Basic and acidic residues" evidence="2">
    <location>
        <begin position="852"/>
        <end position="915"/>
    </location>
</feature>